<keyword evidence="9 13" id="KW-0067">ATP-binding</keyword>
<dbReference type="PROSITE" id="PS00108">
    <property type="entry name" value="PROTEIN_KINASE_ST"/>
    <property type="match status" value="1"/>
</dbReference>
<dbReference type="GO" id="GO:0071363">
    <property type="term" value="P:cellular response to growth factor stimulus"/>
    <property type="evidence" value="ECO:0007669"/>
    <property type="project" value="TreeGrafter"/>
</dbReference>
<dbReference type="SMART" id="SM00220">
    <property type="entry name" value="S_TKc"/>
    <property type="match status" value="1"/>
</dbReference>
<protein>
    <recommendedName>
        <fullName evidence="13">Serine/threonine-protein kinase receptor</fullName>
        <ecNumber evidence="13">2.7.11.30</ecNumber>
    </recommendedName>
</protein>
<keyword evidence="13" id="KW-0464">Manganese</keyword>
<evidence type="ECO:0000256" key="3">
    <source>
        <dbReference type="ARBA" id="ARBA00022527"/>
    </source>
</evidence>
<organism evidence="16 17">
    <name type="scientific">Adineta ricciae</name>
    <name type="common">Rotifer</name>
    <dbReference type="NCBI Taxonomy" id="249248"/>
    <lineage>
        <taxon>Eukaryota</taxon>
        <taxon>Metazoa</taxon>
        <taxon>Spiralia</taxon>
        <taxon>Gnathifera</taxon>
        <taxon>Rotifera</taxon>
        <taxon>Eurotatoria</taxon>
        <taxon>Bdelloidea</taxon>
        <taxon>Adinetida</taxon>
        <taxon>Adinetidae</taxon>
        <taxon>Adineta</taxon>
    </lineage>
</organism>
<evidence type="ECO:0000256" key="4">
    <source>
        <dbReference type="ARBA" id="ARBA00022679"/>
    </source>
</evidence>
<evidence type="ECO:0000313" key="17">
    <source>
        <dbReference type="Proteomes" id="UP000663852"/>
    </source>
</evidence>
<dbReference type="InterPro" id="IPR000719">
    <property type="entry name" value="Prot_kinase_dom"/>
</dbReference>
<keyword evidence="4 13" id="KW-0808">Transferase</keyword>
<feature type="domain" description="Protein kinase" evidence="15">
    <location>
        <begin position="210"/>
        <end position="507"/>
    </location>
</feature>
<sequence length="507" mass="59244">MFFKFILFLLLINKTHSLKCMKSSPSNCIYNSTCLYKEKECKEDGSSNVRGGTFCSTLIKIQNNEILIGDMDCMFDQETTKPCKNQSRCQMKLTRKNDSYLHCCCDQSFCNRNFIIQKWSDIETKADHKTKANSLVDQLKSHWIFLLMILIGIIAFLILVLFIYRNCLTRSKKILGIFTLKTKHTNEFIEEKQKILEEPIDDRKISFNEIQLGDLIKEGRFAMVYRGFYQQTPIAIKILSDSSINNEGKKLFLNEKQIYSLPFMNHQNLLKYYGYSMDMNKYYLLIELSFNGSLRDVLRSRMLNDENELIFLCKEISNGLAYLHHDFPSIKASHPPIAHRDLKSDNILYVNNERVVLCDFAMSLKLDQNQNYPNEQQQIGTPRYMSPELLSGIIGYETSALLKCDVYALGIIFWEILSRFQDQTVTEYELPFESQLRQRGFSLNPSINEMFQIISLEQPNNRPLTKKFWKENSKLNKICSTMEECWDQYPEGRISAALVASRMQQFI</sequence>
<dbReference type="GO" id="GO:0043235">
    <property type="term" value="C:receptor complex"/>
    <property type="evidence" value="ECO:0007669"/>
    <property type="project" value="TreeGrafter"/>
</dbReference>
<dbReference type="AlphaFoldDB" id="A0A815FSC5"/>
<dbReference type="Pfam" id="PF00069">
    <property type="entry name" value="Pkinase"/>
    <property type="match status" value="1"/>
</dbReference>
<dbReference type="GO" id="GO:0005524">
    <property type="term" value="F:ATP binding"/>
    <property type="evidence" value="ECO:0007669"/>
    <property type="project" value="UniProtKB-UniRule"/>
</dbReference>
<dbReference type="EC" id="2.7.11.30" evidence="13"/>
<evidence type="ECO:0000256" key="14">
    <source>
        <dbReference type="SAM" id="SignalP"/>
    </source>
</evidence>
<proteinExistence type="inferred from homology"/>
<keyword evidence="12 13" id="KW-0675">Receptor</keyword>
<keyword evidence="7 13" id="KW-0547">Nucleotide-binding</keyword>
<evidence type="ECO:0000256" key="9">
    <source>
        <dbReference type="ARBA" id="ARBA00022840"/>
    </source>
</evidence>
<comment type="similarity">
    <text evidence="2 13">Belongs to the protein kinase superfamily. TKL Ser/Thr protein kinase family. TGFB receptor subfamily.</text>
</comment>
<keyword evidence="11 13" id="KW-0472">Membrane</keyword>
<feature type="chain" id="PRO_5032652520" description="Serine/threonine-protein kinase receptor" evidence="14">
    <location>
        <begin position="18"/>
        <end position="507"/>
    </location>
</feature>
<evidence type="ECO:0000256" key="11">
    <source>
        <dbReference type="ARBA" id="ARBA00023136"/>
    </source>
</evidence>
<dbReference type="Gene3D" id="2.10.60.10">
    <property type="entry name" value="CD59"/>
    <property type="match status" value="1"/>
</dbReference>
<evidence type="ECO:0000256" key="10">
    <source>
        <dbReference type="ARBA" id="ARBA00022989"/>
    </source>
</evidence>
<evidence type="ECO:0000256" key="8">
    <source>
        <dbReference type="ARBA" id="ARBA00022777"/>
    </source>
</evidence>
<dbReference type="PANTHER" id="PTHR23255">
    <property type="entry name" value="TRANSFORMING GROWTH FACTOR-BETA RECEPTOR TYPE I AND II"/>
    <property type="match status" value="1"/>
</dbReference>
<dbReference type="InterPro" id="IPR011009">
    <property type="entry name" value="Kinase-like_dom_sf"/>
</dbReference>
<comment type="caution">
    <text evidence="16">The sequence shown here is derived from an EMBL/GenBank/DDBJ whole genome shotgun (WGS) entry which is preliminary data.</text>
</comment>
<dbReference type="InterPro" id="IPR045860">
    <property type="entry name" value="Snake_toxin-like_sf"/>
</dbReference>
<dbReference type="EMBL" id="CAJNOJ010000243">
    <property type="protein sequence ID" value="CAF1330095.1"/>
    <property type="molecule type" value="Genomic_DNA"/>
</dbReference>
<comment type="cofactor">
    <cofactor evidence="13">
        <name>Mg(2+)</name>
        <dbReference type="ChEBI" id="CHEBI:18420"/>
    </cofactor>
    <cofactor evidence="13">
        <name>Mn(2+)</name>
        <dbReference type="ChEBI" id="CHEBI:29035"/>
    </cofactor>
</comment>
<keyword evidence="13" id="KW-0479">Metal-binding</keyword>
<reference evidence="16" key="1">
    <citation type="submission" date="2021-02" db="EMBL/GenBank/DDBJ databases">
        <authorList>
            <person name="Nowell W R."/>
        </authorList>
    </citation>
    <scope>NUCLEOTIDE SEQUENCE</scope>
</reference>
<evidence type="ECO:0000256" key="12">
    <source>
        <dbReference type="ARBA" id="ARBA00023170"/>
    </source>
</evidence>
<keyword evidence="10 13" id="KW-1133">Transmembrane helix</keyword>
<evidence type="ECO:0000256" key="2">
    <source>
        <dbReference type="ARBA" id="ARBA00009605"/>
    </source>
</evidence>
<evidence type="ECO:0000313" key="16">
    <source>
        <dbReference type="EMBL" id="CAF1330095.1"/>
    </source>
</evidence>
<evidence type="ECO:0000256" key="6">
    <source>
        <dbReference type="ARBA" id="ARBA00022729"/>
    </source>
</evidence>
<dbReference type="PROSITE" id="PS50011">
    <property type="entry name" value="PROTEIN_KINASE_DOM"/>
    <property type="match status" value="1"/>
</dbReference>
<dbReference type="OrthoDB" id="547665at2759"/>
<dbReference type="GO" id="GO:0005886">
    <property type="term" value="C:plasma membrane"/>
    <property type="evidence" value="ECO:0007669"/>
    <property type="project" value="TreeGrafter"/>
</dbReference>
<dbReference type="Gene3D" id="1.10.510.10">
    <property type="entry name" value="Transferase(Phosphotransferase) domain 1"/>
    <property type="match status" value="1"/>
</dbReference>
<dbReference type="GO" id="GO:0046872">
    <property type="term" value="F:metal ion binding"/>
    <property type="evidence" value="ECO:0007669"/>
    <property type="project" value="UniProtKB-KW"/>
</dbReference>
<evidence type="ECO:0000259" key="15">
    <source>
        <dbReference type="PROSITE" id="PS50011"/>
    </source>
</evidence>
<accession>A0A815FSC5</accession>
<dbReference type="InterPro" id="IPR000333">
    <property type="entry name" value="TGFB_receptor"/>
</dbReference>
<comment type="catalytic activity">
    <reaction evidence="13">
        <text>L-threonyl-[receptor-protein] + ATP = O-phospho-L-threonyl-[receptor-protein] + ADP + H(+)</text>
        <dbReference type="Rhea" id="RHEA:44880"/>
        <dbReference type="Rhea" id="RHEA-COMP:11024"/>
        <dbReference type="Rhea" id="RHEA-COMP:11025"/>
        <dbReference type="ChEBI" id="CHEBI:15378"/>
        <dbReference type="ChEBI" id="CHEBI:30013"/>
        <dbReference type="ChEBI" id="CHEBI:30616"/>
        <dbReference type="ChEBI" id="CHEBI:61977"/>
        <dbReference type="ChEBI" id="CHEBI:456216"/>
        <dbReference type="EC" id="2.7.11.30"/>
    </reaction>
</comment>
<dbReference type="SUPFAM" id="SSF56112">
    <property type="entry name" value="Protein kinase-like (PK-like)"/>
    <property type="match status" value="1"/>
</dbReference>
<dbReference type="Gene3D" id="3.30.200.20">
    <property type="entry name" value="Phosphorylase Kinase, domain 1"/>
    <property type="match status" value="1"/>
</dbReference>
<gene>
    <name evidence="16" type="ORF">EDS130_LOCUS32141</name>
</gene>
<dbReference type="PRINTS" id="PR00653">
    <property type="entry name" value="ACTIVIN2R"/>
</dbReference>
<keyword evidence="13" id="KW-0460">Magnesium</keyword>
<feature type="transmembrane region" description="Helical" evidence="13">
    <location>
        <begin position="143"/>
        <end position="164"/>
    </location>
</feature>
<keyword evidence="6 14" id="KW-0732">Signal</keyword>
<dbReference type="PANTHER" id="PTHR23255:SF72">
    <property type="entry name" value="RECEPTOR PROTEIN SERINE_THREONINE KINASE"/>
    <property type="match status" value="1"/>
</dbReference>
<dbReference type="Proteomes" id="UP000663852">
    <property type="component" value="Unassembled WGS sequence"/>
</dbReference>
<dbReference type="InterPro" id="IPR008271">
    <property type="entry name" value="Ser/Thr_kinase_AS"/>
</dbReference>
<evidence type="ECO:0000256" key="1">
    <source>
        <dbReference type="ARBA" id="ARBA00004479"/>
    </source>
</evidence>
<evidence type="ECO:0000256" key="13">
    <source>
        <dbReference type="RuleBase" id="RU361271"/>
    </source>
</evidence>
<comment type="subcellular location">
    <subcellularLocation>
        <location evidence="1 13">Membrane</location>
        <topology evidence="1 13">Single-pass type I membrane protein</topology>
    </subcellularLocation>
</comment>
<feature type="signal peptide" evidence="14">
    <location>
        <begin position="1"/>
        <end position="17"/>
    </location>
</feature>
<keyword evidence="3 13" id="KW-0723">Serine/threonine-protein kinase</keyword>
<evidence type="ECO:0000256" key="5">
    <source>
        <dbReference type="ARBA" id="ARBA00022692"/>
    </source>
</evidence>
<evidence type="ECO:0000256" key="7">
    <source>
        <dbReference type="ARBA" id="ARBA00022741"/>
    </source>
</evidence>
<name>A0A815FSC5_ADIRI</name>
<keyword evidence="8 13" id="KW-0418">Kinase</keyword>
<dbReference type="GO" id="GO:0004675">
    <property type="term" value="F:transmembrane receptor protein serine/threonine kinase activity"/>
    <property type="evidence" value="ECO:0007669"/>
    <property type="project" value="UniProtKB-EC"/>
</dbReference>
<keyword evidence="5 13" id="KW-0812">Transmembrane</keyword>